<protein>
    <submittedName>
        <fullName evidence="1">Uncharacterized protein</fullName>
    </submittedName>
</protein>
<name>A0A6J5L0U2_9CAUD</name>
<sequence>MAVQLVNVPALDPNAYTGPTRVMAGVARTGNVTLDTYYGANGSVEFARWLYIGVTGNVSYTKWDGTNQTLIGLAAGVWHPIFSIRVNTASTTATSLVWGS</sequence>
<gene>
    <name evidence="1" type="ORF">UFOVP100_3</name>
</gene>
<accession>A0A6J5L0U2</accession>
<dbReference type="EMBL" id="LR796229">
    <property type="protein sequence ID" value="CAB4128011.1"/>
    <property type="molecule type" value="Genomic_DNA"/>
</dbReference>
<organism evidence="1">
    <name type="scientific">uncultured Caudovirales phage</name>
    <dbReference type="NCBI Taxonomy" id="2100421"/>
    <lineage>
        <taxon>Viruses</taxon>
        <taxon>Duplodnaviria</taxon>
        <taxon>Heunggongvirae</taxon>
        <taxon>Uroviricota</taxon>
        <taxon>Caudoviricetes</taxon>
        <taxon>Peduoviridae</taxon>
        <taxon>Maltschvirus</taxon>
        <taxon>Maltschvirus maltsch</taxon>
    </lineage>
</organism>
<proteinExistence type="predicted"/>
<evidence type="ECO:0000313" key="1">
    <source>
        <dbReference type="EMBL" id="CAB4128011.1"/>
    </source>
</evidence>
<reference evidence="1" key="1">
    <citation type="submission" date="2020-04" db="EMBL/GenBank/DDBJ databases">
        <authorList>
            <person name="Chiriac C."/>
            <person name="Salcher M."/>
            <person name="Ghai R."/>
            <person name="Kavagutti S V."/>
        </authorList>
    </citation>
    <scope>NUCLEOTIDE SEQUENCE</scope>
</reference>